<evidence type="ECO:0000256" key="3">
    <source>
        <dbReference type="SAM" id="Phobius"/>
    </source>
</evidence>
<dbReference type="EMBL" id="VEPZ02001068">
    <property type="protein sequence ID" value="KAE8696430.1"/>
    <property type="molecule type" value="Genomic_DNA"/>
</dbReference>
<dbReference type="Gene3D" id="2.60.120.330">
    <property type="entry name" value="B-lactam Antibiotic, Isopenicillin N Synthase, Chain"/>
    <property type="match status" value="1"/>
</dbReference>
<protein>
    <submittedName>
        <fullName evidence="6">Detected protein of confused Function</fullName>
    </submittedName>
</protein>
<dbReference type="PANTHER" id="PTHR34945">
    <property type="entry name" value="2-OXOGLUTARATE (2OG) AND FE(II)-DEPENDENT OXYGENASE SUPERFAMILY PROTEIN"/>
    <property type="match status" value="1"/>
</dbReference>
<dbReference type="Pfam" id="PF14226">
    <property type="entry name" value="DIOX_N"/>
    <property type="match status" value="1"/>
</dbReference>
<feature type="signal peptide" evidence="4">
    <location>
        <begin position="1"/>
        <end position="22"/>
    </location>
</feature>
<keyword evidence="3" id="KW-0812">Transmembrane</keyword>
<accession>A0A6A2ZWW5</accession>
<dbReference type="PANTHER" id="PTHR34945:SF8">
    <property type="entry name" value="DOWNSTREAM TARGET OF AGL15-4"/>
    <property type="match status" value="1"/>
</dbReference>
<name>A0A6A2ZWW5_HIBSY</name>
<comment type="caution">
    <text evidence="6">The sequence shown here is derived from an EMBL/GenBank/DDBJ whole genome shotgun (WGS) entry which is preliminary data.</text>
</comment>
<evidence type="ECO:0000256" key="4">
    <source>
        <dbReference type="SAM" id="SignalP"/>
    </source>
</evidence>
<dbReference type="InterPro" id="IPR026992">
    <property type="entry name" value="DIOX_N"/>
</dbReference>
<evidence type="ECO:0000259" key="5">
    <source>
        <dbReference type="Pfam" id="PF14226"/>
    </source>
</evidence>
<feature type="chain" id="PRO_5025422829" evidence="4">
    <location>
        <begin position="23"/>
        <end position="408"/>
    </location>
</feature>
<evidence type="ECO:0000256" key="2">
    <source>
        <dbReference type="ARBA" id="ARBA00023004"/>
    </source>
</evidence>
<keyword evidence="3" id="KW-1133">Transmembrane helix</keyword>
<feature type="transmembrane region" description="Helical" evidence="3">
    <location>
        <begin position="388"/>
        <end position="405"/>
    </location>
</feature>
<gene>
    <name evidence="6" type="ORF">F3Y22_tig00110674pilonHSYRG00169</name>
</gene>
<sequence length="408" mass="45610">MFIKRIQHKFLFLFFSTLFCHHLLKDLYSLLWHCHLNPCLRSPLISALPPPSPVASGRRSSVTNEDVLSDFLQHSLGVPDLVLPDKVFPRQNFIDNNPPKLDFQLLSSLETDSLPKVLDSIARTGCFQLVNYGIQADCIRSALGSAAAIFQLPPEKRTAMTRSPEKLYGFEEPHGEKDGEVEEFVWCKGEGLKLAMDKIWPVGYSNFSDKMEALLSDIEKVAEKILGIISQSFPPKTGYENGMMEGQGAICRLYKHKQDVSGEKCSGTLRYDVIKMLIKGFDYSHALCLHVCDGSSEFHVYSKKGWVSFCPDKDALVITVGDQTQALSGGQFKHVIGRPIYKGEKEDCISMAFLYSPPSTAATAVAATTTIARVDPQKWNTISLSRQAMAAIVLTLVYYILVYLYNKF</sequence>
<keyword evidence="1" id="KW-0479">Metal-binding</keyword>
<feature type="domain" description="Non-haem dioxygenase N-terminal" evidence="5">
    <location>
        <begin position="99"/>
        <end position="180"/>
    </location>
</feature>
<dbReference type="SUPFAM" id="SSF51197">
    <property type="entry name" value="Clavaminate synthase-like"/>
    <property type="match status" value="1"/>
</dbReference>
<organism evidence="6 7">
    <name type="scientific">Hibiscus syriacus</name>
    <name type="common">Rose of Sharon</name>
    <dbReference type="NCBI Taxonomy" id="106335"/>
    <lineage>
        <taxon>Eukaryota</taxon>
        <taxon>Viridiplantae</taxon>
        <taxon>Streptophyta</taxon>
        <taxon>Embryophyta</taxon>
        <taxon>Tracheophyta</taxon>
        <taxon>Spermatophyta</taxon>
        <taxon>Magnoliopsida</taxon>
        <taxon>eudicotyledons</taxon>
        <taxon>Gunneridae</taxon>
        <taxon>Pentapetalae</taxon>
        <taxon>rosids</taxon>
        <taxon>malvids</taxon>
        <taxon>Malvales</taxon>
        <taxon>Malvaceae</taxon>
        <taxon>Malvoideae</taxon>
        <taxon>Hibiscus</taxon>
    </lineage>
</organism>
<evidence type="ECO:0000313" key="6">
    <source>
        <dbReference type="EMBL" id="KAE8696430.1"/>
    </source>
</evidence>
<dbReference type="Proteomes" id="UP000436088">
    <property type="component" value="Unassembled WGS sequence"/>
</dbReference>
<dbReference type="GO" id="GO:0046872">
    <property type="term" value="F:metal ion binding"/>
    <property type="evidence" value="ECO:0007669"/>
    <property type="project" value="UniProtKB-KW"/>
</dbReference>
<evidence type="ECO:0000313" key="7">
    <source>
        <dbReference type="Proteomes" id="UP000436088"/>
    </source>
</evidence>
<dbReference type="InterPro" id="IPR027443">
    <property type="entry name" value="IPNS-like_sf"/>
</dbReference>
<keyword evidence="7" id="KW-1185">Reference proteome</keyword>
<keyword evidence="2" id="KW-0408">Iron</keyword>
<reference evidence="6" key="1">
    <citation type="submission" date="2019-09" db="EMBL/GenBank/DDBJ databases">
        <title>Draft genome information of white flower Hibiscus syriacus.</title>
        <authorList>
            <person name="Kim Y.-M."/>
        </authorList>
    </citation>
    <scope>NUCLEOTIDE SEQUENCE [LARGE SCALE GENOMIC DNA]</scope>
    <source>
        <strain evidence="6">YM2019G1</strain>
    </source>
</reference>
<evidence type="ECO:0000256" key="1">
    <source>
        <dbReference type="ARBA" id="ARBA00022723"/>
    </source>
</evidence>
<keyword evidence="4" id="KW-0732">Signal</keyword>
<keyword evidence="3" id="KW-0472">Membrane</keyword>
<dbReference type="AlphaFoldDB" id="A0A6A2ZWW5"/>
<proteinExistence type="predicted"/>